<dbReference type="CTD" id="100007047"/>
<evidence type="ECO:0000259" key="1">
    <source>
        <dbReference type="PROSITE" id="PS50058"/>
    </source>
</evidence>
<dbReference type="InParanoid" id="A0A672L471"/>
<accession>A0A672L471</accession>
<dbReference type="SUPFAM" id="SSF48670">
    <property type="entry name" value="Transducin (heterotrimeric G protein), gamma chain"/>
    <property type="match status" value="1"/>
</dbReference>
<dbReference type="PROSITE" id="PS50058">
    <property type="entry name" value="G_PROTEIN_GAMMA"/>
    <property type="match status" value="1"/>
</dbReference>
<dbReference type="GO" id="GO:0007200">
    <property type="term" value="P:phospholipase C-activating G protein-coupled receptor signaling pathway"/>
    <property type="evidence" value="ECO:0007669"/>
    <property type="project" value="InterPro"/>
</dbReference>
<dbReference type="PANTHER" id="PTHR15936:SF2">
    <property type="entry name" value="GUANINE NUCLEOTIDE-BINDING PROTEIN G(I)_G(S)_G(O) SUBUNIT GAMMA-13"/>
    <property type="match status" value="1"/>
</dbReference>
<protein>
    <submittedName>
        <fullName evidence="2">Guanine nucleotide-binding protein G(I)/G(S)/G(O) subunit gamma-13-like</fullName>
    </submittedName>
</protein>
<dbReference type="SMART" id="SM01224">
    <property type="entry name" value="G_gamma"/>
    <property type="match status" value="1"/>
</dbReference>
<dbReference type="Gene3D" id="4.10.260.10">
    <property type="entry name" value="Transducin (heterotrimeric G protein), gamma chain"/>
    <property type="match status" value="1"/>
</dbReference>
<dbReference type="Pfam" id="PF00631">
    <property type="entry name" value="G-gamma"/>
    <property type="match status" value="1"/>
</dbReference>
<organism evidence="2 3">
    <name type="scientific">Sinocyclocheilus grahami</name>
    <name type="common">Dianchi golden-line fish</name>
    <name type="synonym">Barbus grahami</name>
    <dbReference type="NCBI Taxonomy" id="75366"/>
    <lineage>
        <taxon>Eukaryota</taxon>
        <taxon>Metazoa</taxon>
        <taxon>Chordata</taxon>
        <taxon>Craniata</taxon>
        <taxon>Vertebrata</taxon>
        <taxon>Euteleostomi</taxon>
        <taxon>Actinopterygii</taxon>
        <taxon>Neopterygii</taxon>
        <taxon>Teleostei</taxon>
        <taxon>Ostariophysi</taxon>
        <taxon>Cypriniformes</taxon>
        <taxon>Cyprinidae</taxon>
        <taxon>Cyprininae</taxon>
        <taxon>Sinocyclocheilus</taxon>
    </lineage>
</organism>
<sequence>MVFQMDELDETQLKNHVDSLKQQLQFNREKTSVAIPELAKWIEEKMNEDPFLNPDVLKDNPWVESSKCVII</sequence>
<reference evidence="2" key="1">
    <citation type="submission" date="2025-08" db="UniProtKB">
        <authorList>
            <consortium name="Ensembl"/>
        </authorList>
    </citation>
    <scope>IDENTIFICATION</scope>
</reference>
<dbReference type="CDD" id="cd00068">
    <property type="entry name" value="GGL"/>
    <property type="match status" value="1"/>
</dbReference>
<keyword evidence="3" id="KW-1185">Reference proteome</keyword>
<feature type="domain" description="G protein gamma" evidence="1">
    <location>
        <begin position="4"/>
        <end position="71"/>
    </location>
</feature>
<dbReference type="GO" id="GO:0005834">
    <property type="term" value="C:heterotrimeric G-protein complex"/>
    <property type="evidence" value="ECO:0007669"/>
    <property type="project" value="InterPro"/>
</dbReference>
<dbReference type="KEGG" id="sgh:107564461"/>
<name>A0A672L471_SINGR</name>
<evidence type="ECO:0000313" key="2">
    <source>
        <dbReference type="Ensembl" id="ENSSGRP00000019015.1"/>
    </source>
</evidence>
<evidence type="ECO:0000313" key="3">
    <source>
        <dbReference type="Proteomes" id="UP000472262"/>
    </source>
</evidence>
<dbReference type="InterPro" id="IPR039227">
    <property type="entry name" value="GNG13"/>
</dbReference>
<dbReference type="AlphaFoldDB" id="A0A672L471"/>
<dbReference type="OMA" id="ENPWVES"/>
<proteinExistence type="predicted"/>
<dbReference type="FunCoup" id="A0A672L471">
    <property type="interactions" value="18"/>
</dbReference>
<dbReference type="InterPro" id="IPR015898">
    <property type="entry name" value="G-protein_gamma-like_dom"/>
</dbReference>
<dbReference type="Proteomes" id="UP000472262">
    <property type="component" value="Unassembled WGS sequence"/>
</dbReference>
<gene>
    <name evidence="2" type="primary">LOC107564461</name>
</gene>
<dbReference type="OrthoDB" id="9922095at2759"/>
<reference evidence="2" key="2">
    <citation type="submission" date="2025-09" db="UniProtKB">
        <authorList>
            <consortium name="Ensembl"/>
        </authorList>
    </citation>
    <scope>IDENTIFICATION</scope>
</reference>
<dbReference type="PANTHER" id="PTHR15936">
    <property type="entry name" value="GUANINE NUCLEOTIDE-BINDING PROTEIN G I /G S /G O GAMMA-13 SUBUNIT"/>
    <property type="match status" value="1"/>
</dbReference>
<dbReference type="Ensembl" id="ENSSGRT00000020537.1">
    <property type="protein sequence ID" value="ENSSGRP00000019015.1"/>
    <property type="gene ID" value="ENSSGRG00000011509.1"/>
</dbReference>
<dbReference type="GO" id="GO:0031681">
    <property type="term" value="F:G-protein beta-subunit binding"/>
    <property type="evidence" value="ECO:0007669"/>
    <property type="project" value="InterPro"/>
</dbReference>
<dbReference type="InterPro" id="IPR036284">
    <property type="entry name" value="GGL_sf"/>
</dbReference>
<dbReference type="GO" id="GO:0050909">
    <property type="term" value="P:sensory perception of taste"/>
    <property type="evidence" value="ECO:0007669"/>
    <property type="project" value="InterPro"/>
</dbReference>
<dbReference type="SMART" id="SM00224">
    <property type="entry name" value="GGL"/>
    <property type="match status" value="1"/>
</dbReference>